<reference evidence="1" key="1">
    <citation type="submission" date="2014-11" db="EMBL/GenBank/DDBJ databases">
        <authorList>
            <person name="Amaro Gonzalez C."/>
        </authorList>
    </citation>
    <scope>NUCLEOTIDE SEQUENCE</scope>
</reference>
<dbReference type="AlphaFoldDB" id="A0A0E9VC20"/>
<organism evidence="1">
    <name type="scientific">Anguilla anguilla</name>
    <name type="common">European freshwater eel</name>
    <name type="synonym">Muraena anguilla</name>
    <dbReference type="NCBI Taxonomy" id="7936"/>
    <lineage>
        <taxon>Eukaryota</taxon>
        <taxon>Metazoa</taxon>
        <taxon>Chordata</taxon>
        <taxon>Craniata</taxon>
        <taxon>Vertebrata</taxon>
        <taxon>Euteleostomi</taxon>
        <taxon>Actinopterygii</taxon>
        <taxon>Neopterygii</taxon>
        <taxon>Teleostei</taxon>
        <taxon>Anguilliformes</taxon>
        <taxon>Anguillidae</taxon>
        <taxon>Anguilla</taxon>
    </lineage>
</organism>
<reference evidence="1" key="2">
    <citation type="journal article" date="2015" name="Fish Shellfish Immunol.">
        <title>Early steps in the European eel (Anguilla anguilla)-Vibrio vulnificus interaction in the gills: Role of the RtxA13 toxin.</title>
        <authorList>
            <person name="Callol A."/>
            <person name="Pajuelo D."/>
            <person name="Ebbesson L."/>
            <person name="Teles M."/>
            <person name="MacKenzie S."/>
            <person name="Amaro C."/>
        </authorList>
    </citation>
    <scope>NUCLEOTIDE SEQUENCE</scope>
</reference>
<evidence type="ECO:0000313" key="1">
    <source>
        <dbReference type="EMBL" id="JAH74728.1"/>
    </source>
</evidence>
<name>A0A0E9VC20_ANGAN</name>
<protein>
    <submittedName>
        <fullName evidence="1">Uncharacterized protein</fullName>
    </submittedName>
</protein>
<accession>A0A0E9VC20</accession>
<dbReference type="EMBL" id="GBXM01033849">
    <property type="protein sequence ID" value="JAH74728.1"/>
    <property type="molecule type" value="Transcribed_RNA"/>
</dbReference>
<proteinExistence type="predicted"/>
<sequence length="33" mass="3929">MLGLLYVLHFSLNSKSFLHMRFCFINQVVSLNR</sequence>